<comment type="similarity">
    <text evidence="1">Belongs to the bacterial solute-binding protein 1 family.</text>
</comment>
<keyword evidence="2" id="KW-0813">Transport</keyword>
<dbReference type="Gene3D" id="3.40.190.10">
    <property type="entry name" value="Periplasmic binding protein-like II"/>
    <property type="match status" value="2"/>
</dbReference>
<evidence type="ECO:0000313" key="5">
    <source>
        <dbReference type="EMBL" id="TBL70316.1"/>
    </source>
</evidence>
<feature type="signal peptide" evidence="4">
    <location>
        <begin position="1"/>
        <end position="30"/>
    </location>
</feature>
<dbReference type="InterPro" id="IPR006059">
    <property type="entry name" value="SBP"/>
</dbReference>
<keyword evidence="4" id="KW-0732">Signal</keyword>
<evidence type="ECO:0000313" key="6">
    <source>
        <dbReference type="Proteomes" id="UP000293142"/>
    </source>
</evidence>
<evidence type="ECO:0000256" key="1">
    <source>
        <dbReference type="ARBA" id="ARBA00008520"/>
    </source>
</evidence>
<dbReference type="AlphaFoldDB" id="A0A4Q9DH66"/>
<evidence type="ECO:0000256" key="2">
    <source>
        <dbReference type="ARBA" id="ARBA00022448"/>
    </source>
</evidence>
<feature type="chain" id="PRO_5020471785" evidence="4">
    <location>
        <begin position="31"/>
        <end position="437"/>
    </location>
</feature>
<dbReference type="SUPFAM" id="SSF53850">
    <property type="entry name" value="Periplasmic binding protein-like II"/>
    <property type="match status" value="1"/>
</dbReference>
<dbReference type="EMBL" id="SIRE01000033">
    <property type="protein sequence ID" value="TBL70316.1"/>
    <property type="molecule type" value="Genomic_DNA"/>
</dbReference>
<dbReference type="InterPro" id="IPR050490">
    <property type="entry name" value="Bact_solute-bd_prot1"/>
</dbReference>
<dbReference type="PANTHER" id="PTHR43649:SF29">
    <property type="entry name" value="OSMOPROTECTIVE COMPOUNDS-BINDING PROTEIN GGTB"/>
    <property type="match status" value="1"/>
</dbReference>
<evidence type="ECO:0000256" key="3">
    <source>
        <dbReference type="SAM" id="MobiDB-lite"/>
    </source>
</evidence>
<reference evidence="5 6" key="1">
    <citation type="submission" date="2019-02" db="EMBL/GenBank/DDBJ databases">
        <title>Paenibacillus sp. nov., isolated from surface-sterilized tissue of Thalictrum simplex L.</title>
        <authorList>
            <person name="Tuo L."/>
        </authorList>
    </citation>
    <scope>NUCLEOTIDE SEQUENCE [LARGE SCALE GENOMIC DNA]</scope>
    <source>
        <strain evidence="5 6">N2SHLJ1</strain>
    </source>
</reference>
<evidence type="ECO:0000256" key="4">
    <source>
        <dbReference type="SAM" id="SignalP"/>
    </source>
</evidence>
<organism evidence="5 6">
    <name type="scientific">Paenibacillus thalictri</name>
    <dbReference type="NCBI Taxonomy" id="2527873"/>
    <lineage>
        <taxon>Bacteria</taxon>
        <taxon>Bacillati</taxon>
        <taxon>Bacillota</taxon>
        <taxon>Bacilli</taxon>
        <taxon>Bacillales</taxon>
        <taxon>Paenibacillaceae</taxon>
        <taxon>Paenibacillus</taxon>
    </lineage>
</organism>
<protein>
    <submittedName>
        <fullName evidence="5">Extracellular solute-binding protein</fullName>
    </submittedName>
</protein>
<dbReference type="Pfam" id="PF01547">
    <property type="entry name" value="SBP_bac_1"/>
    <property type="match status" value="1"/>
</dbReference>
<sequence length="437" mass="48002">MKKWNVSLMSMLMLTSIVSGCSGGSPNAGANDAGKPQESAPKPSGASKVTIDFWVATGNQETAVKNAAEDFKKLNPNIEVKITSHATDPHKEALKVAAASGTLPDGWFNWGGSLGSYFPENGFSLDLTEYAKQNNWSQKYVKSAMDLATFKNQLSGVPFHIYGMGVFYRKDVFEKLGLKPPATFQEFEDLMAKLKAGGITPISSGGKGGWMPMRFMEGVIEHFAGPDLHDKLGKMEASWNDPAVVKAYQKWKEWSDKGYFPKGFLTLEPSEAKIALYKGTAAMMLEGPWFDGNVIADQQNPESFGYFSLPTDQNPNRVSSFVEMFQINKKSPKEKQEAAIKFAEYITSIDNVKKNGEVLGAPMATIDAPLSDKLIHVPQIVEGLKKGVYLVTDQALPQEIVQKFFQAQDSIVTGEMTPEAAAKFMQDEVVKYQAKAK</sequence>
<accession>A0A4Q9DH66</accession>
<gene>
    <name evidence="5" type="ORF">EYB31_33925</name>
</gene>
<dbReference type="Proteomes" id="UP000293142">
    <property type="component" value="Unassembled WGS sequence"/>
</dbReference>
<dbReference type="OrthoDB" id="9798191at2"/>
<dbReference type="PANTHER" id="PTHR43649">
    <property type="entry name" value="ARABINOSE-BINDING PROTEIN-RELATED"/>
    <property type="match status" value="1"/>
</dbReference>
<dbReference type="PROSITE" id="PS51257">
    <property type="entry name" value="PROKAR_LIPOPROTEIN"/>
    <property type="match status" value="1"/>
</dbReference>
<name>A0A4Q9DH66_9BACL</name>
<comment type="caution">
    <text evidence="5">The sequence shown here is derived from an EMBL/GenBank/DDBJ whole genome shotgun (WGS) entry which is preliminary data.</text>
</comment>
<proteinExistence type="inferred from homology"/>
<keyword evidence="6" id="KW-1185">Reference proteome</keyword>
<feature type="region of interest" description="Disordered" evidence="3">
    <location>
        <begin position="26"/>
        <end position="46"/>
    </location>
</feature>